<dbReference type="EMBL" id="CANHGI010000005">
    <property type="protein sequence ID" value="CAI5450195.1"/>
    <property type="molecule type" value="Genomic_DNA"/>
</dbReference>
<sequence>MLILSLALAVNSIGLAVGFFATPDIDVKVYPTCRLDTNWCFMVFLLEYDGGLGTFFSDYDFVGGLGRFCSSHKKTASVGIRHNCTETGNVHDHVIYEEDVLKSKPKIAFTVKPDITGQGMSYEKDTWKAWIRTKFGALDIKGFEDGDFSFDTYNLEALKGDRSLMIRVPTSERKLRQWSLKFGEGFKERISKCSMVCVDCDAKCSGNKNNSLRIRTPNRSSHSSHGLSSYKEEQLAESDESCGNEDDDKNQDPDFIPPEPCTTSIEYLICDMRNVLPYIRKCYKCLEKGVHSDASISIDTQGATVKAKLVCFRCAHAWNWCSSIAIDENRPGRKQQCLNLDIATAIVVSGNGISFGCCHICGDGQFDSRGYSACYCRYTIQDIRTKLILTMVVSRKERGGSSPNLENIGHLEAMNKLIVKLENLGFKDAIGSFTSDRCSSMEKQMALHFPKIAHVFDMWHFIRSIVMEIKMRIHQKQFAAMKPWCRDMINHLYHVITNSNGDGQRTYEHLSSFFHHCTDRHEQFTKLEGAKDTKAAKSGKNVAKNGKEVAKCGKGDSNFEKFKKCQHPPVRTANAPPYLNLAKPSDKKAWELMKDIIMTPKRSKDIGKVSSHCSTSALESFHSIATKYAPKHKYYSKSSHEIRSKIAAIDWNCKQLDEMNGLRPVIGRKKVFCKTKQEEVFKKLKAPASMTWRREIRDAVRTTSLVDLKAMPEIQYSTESEYEESDVSENEADENLSHNHKIGMSLQLLDDPEKSDSELDSESED</sequence>
<evidence type="ECO:0008006" key="5">
    <source>
        <dbReference type="Google" id="ProtNLM"/>
    </source>
</evidence>
<feature type="compositionally biased region" description="Acidic residues" evidence="1">
    <location>
        <begin position="235"/>
        <end position="249"/>
    </location>
</feature>
<dbReference type="PANTHER" id="PTHR31751:SF42">
    <property type="entry name" value="PROTEIN CBG10204"/>
    <property type="match status" value="1"/>
</dbReference>
<feature type="signal peptide" evidence="2">
    <location>
        <begin position="1"/>
        <end position="18"/>
    </location>
</feature>
<dbReference type="AlphaFoldDB" id="A0A9P1IRY2"/>
<organism evidence="3 4">
    <name type="scientific">Caenorhabditis angaria</name>
    <dbReference type="NCBI Taxonomy" id="860376"/>
    <lineage>
        <taxon>Eukaryota</taxon>
        <taxon>Metazoa</taxon>
        <taxon>Ecdysozoa</taxon>
        <taxon>Nematoda</taxon>
        <taxon>Chromadorea</taxon>
        <taxon>Rhabditida</taxon>
        <taxon>Rhabditina</taxon>
        <taxon>Rhabditomorpha</taxon>
        <taxon>Rhabditoidea</taxon>
        <taxon>Rhabditidae</taxon>
        <taxon>Peloderinae</taxon>
        <taxon>Caenorhabditis</taxon>
    </lineage>
</organism>
<evidence type="ECO:0000256" key="2">
    <source>
        <dbReference type="SAM" id="SignalP"/>
    </source>
</evidence>
<keyword evidence="2" id="KW-0732">Signal</keyword>
<keyword evidence="4" id="KW-1185">Reference proteome</keyword>
<name>A0A9P1IRY2_9PELO</name>
<evidence type="ECO:0000313" key="3">
    <source>
        <dbReference type="EMBL" id="CAI5450195.1"/>
    </source>
</evidence>
<evidence type="ECO:0000313" key="4">
    <source>
        <dbReference type="Proteomes" id="UP001152747"/>
    </source>
</evidence>
<evidence type="ECO:0000256" key="1">
    <source>
        <dbReference type="SAM" id="MobiDB-lite"/>
    </source>
</evidence>
<feature type="chain" id="PRO_5040472964" description="MULE transposase domain-containing protein" evidence="2">
    <location>
        <begin position="19"/>
        <end position="765"/>
    </location>
</feature>
<dbReference type="PANTHER" id="PTHR31751">
    <property type="entry name" value="SI:CH211-108C17.2-RELATED-RELATED"/>
    <property type="match status" value="1"/>
</dbReference>
<comment type="caution">
    <text evidence="3">The sequence shown here is derived from an EMBL/GenBank/DDBJ whole genome shotgun (WGS) entry which is preliminary data.</text>
</comment>
<accession>A0A9P1IRY2</accession>
<dbReference type="Proteomes" id="UP001152747">
    <property type="component" value="Unassembled WGS sequence"/>
</dbReference>
<feature type="compositionally biased region" description="Low complexity" evidence="1">
    <location>
        <begin position="220"/>
        <end position="229"/>
    </location>
</feature>
<reference evidence="3" key="1">
    <citation type="submission" date="2022-11" db="EMBL/GenBank/DDBJ databases">
        <authorList>
            <person name="Kikuchi T."/>
        </authorList>
    </citation>
    <scope>NUCLEOTIDE SEQUENCE</scope>
    <source>
        <strain evidence="3">PS1010</strain>
    </source>
</reference>
<dbReference type="OrthoDB" id="5876583at2759"/>
<gene>
    <name evidence="3" type="ORF">CAMP_LOCUS12832</name>
</gene>
<protein>
    <recommendedName>
        <fullName evidence="5">MULE transposase domain-containing protein</fullName>
    </recommendedName>
</protein>
<feature type="region of interest" description="Disordered" evidence="1">
    <location>
        <begin position="211"/>
        <end position="258"/>
    </location>
</feature>
<feature type="compositionally biased region" description="Acidic residues" evidence="1">
    <location>
        <begin position="720"/>
        <end position="734"/>
    </location>
</feature>
<feature type="region of interest" description="Disordered" evidence="1">
    <location>
        <begin position="717"/>
        <end position="765"/>
    </location>
</feature>
<proteinExistence type="predicted"/>